<feature type="chain" id="PRO_5039425870" description="Lipoprotein" evidence="2">
    <location>
        <begin position="21"/>
        <end position="277"/>
    </location>
</feature>
<organism evidence="3 4">
    <name type="scientific">Lactobacillus amylolyticus DSM 11664</name>
    <dbReference type="NCBI Taxonomy" id="585524"/>
    <lineage>
        <taxon>Bacteria</taxon>
        <taxon>Bacillati</taxon>
        <taxon>Bacillota</taxon>
        <taxon>Bacilli</taxon>
        <taxon>Lactobacillales</taxon>
        <taxon>Lactobacillaceae</taxon>
        <taxon>Lactobacillus</taxon>
    </lineage>
</organism>
<evidence type="ECO:0000313" key="3">
    <source>
        <dbReference type="EMBL" id="EFG56298.1"/>
    </source>
</evidence>
<reference evidence="3 4" key="1">
    <citation type="submission" date="2010-04" db="EMBL/GenBank/DDBJ databases">
        <authorList>
            <person name="Muzny D."/>
            <person name="Qin X."/>
            <person name="Deng J."/>
            <person name="Jiang H."/>
            <person name="Liu Y."/>
            <person name="Qu J."/>
            <person name="Song X.-Z."/>
            <person name="Zhang L."/>
            <person name="Thornton R."/>
            <person name="Coyle M."/>
            <person name="Francisco L."/>
            <person name="Jackson L."/>
            <person name="Javaid M."/>
            <person name="Korchina V."/>
            <person name="Kovar C."/>
            <person name="Mata R."/>
            <person name="Mathew T."/>
            <person name="Ngo R."/>
            <person name="Nguyen L."/>
            <person name="Nguyen N."/>
            <person name="Okwuonu G."/>
            <person name="Ongeri F."/>
            <person name="Pham C."/>
            <person name="Simmons D."/>
            <person name="Wilczek-Boney K."/>
            <person name="Hale W."/>
            <person name="Jakkamsetti A."/>
            <person name="Pham P."/>
            <person name="Ruth R."/>
            <person name="San Lucas F."/>
            <person name="Warren J."/>
            <person name="Zhang J."/>
            <person name="Zhao Z."/>
            <person name="Zhou C."/>
            <person name="Zhu D."/>
            <person name="Lee S."/>
            <person name="Bess C."/>
            <person name="Blankenburg K."/>
            <person name="Forbes L."/>
            <person name="Fu Q."/>
            <person name="Gubbala S."/>
            <person name="Hirani K."/>
            <person name="Jayaseelan J.C."/>
            <person name="Lara F."/>
            <person name="Munidasa M."/>
            <person name="Palculict T."/>
            <person name="Patil S."/>
            <person name="Pu L.-L."/>
            <person name="Saada N."/>
            <person name="Tang L."/>
            <person name="Weissenberger G."/>
            <person name="Zhu Y."/>
            <person name="Hemphill L."/>
            <person name="Shang Y."/>
            <person name="Youmans B."/>
            <person name="Ayvaz T."/>
            <person name="Ross M."/>
            <person name="Santibanez J."/>
            <person name="Aqrawi P."/>
            <person name="Gross S."/>
            <person name="Joshi V."/>
            <person name="Fowler G."/>
            <person name="Nazareth L."/>
            <person name="Reid J."/>
            <person name="Worley K."/>
            <person name="Petrosino J."/>
            <person name="Highlander S."/>
            <person name="Gibbs R."/>
        </authorList>
    </citation>
    <scope>NUCLEOTIDE SEQUENCE [LARGE SCALE GENOMIC DNA]</scope>
    <source>
        <strain evidence="3 4">DSM 11664</strain>
    </source>
</reference>
<comment type="caution">
    <text evidence="3">The sequence shown here is derived from an EMBL/GenBank/DDBJ whole genome shotgun (WGS) entry which is preliminary data.</text>
</comment>
<sequence length="277" mass="29358">MKNKFGITAAAILVALSLSACSSNKSNQSSSSSSKATSSKVEKKTSSQSSLSTSSSSSSTSQSSKPSSQSPKESRISKLTSDLRKVFPNMALPTNDGLGQGSSKLNVRYNKSGNTNIIYYSVGNSAVDFNAASVKNEKPYAVLTEVTNASSSEASDLINYIPAQSGLPTKKLDSSTTATIQGAAGQRYLQWNSDNYSFVIQASSQLKEDPTDRGKKVLALYKQYGLPKTSNKGSLHVTVGDSVGSLNTVIAWQDGSNVYQIQAHDTETAFKMLASLK</sequence>
<dbReference type="PROSITE" id="PS51257">
    <property type="entry name" value="PROKAR_LIPOPROTEIN"/>
    <property type="match status" value="1"/>
</dbReference>
<name>D4YRI8_9LACO</name>
<evidence type="ECO:0000313" key="4">
    <source>
        <dbReference type="Proteomes" id="UP000004069"/>
    </source>
</evidence>
<gene>
    <name evidence="3" type="ORF">HMPREF0493_0116</name>
</gene>
<dbReference type="EMBL" id="ADNY01000004">
    <property type="protein sequence ID" value="EFG56298.1"/>
    <property type="molecule type" value="Genomic_DNA"/>
</dbReference>
<dbReference type="RefSeq" id="WP_006351270.1">
    <property type="nucleotide sequence ID" value="NZ_ADNY01000004.1"/>
</dbReference>
<keyword evidence="2" id="KW-0732">Signal</keyword>
<evidence type="ECO:0008006" key="5">
    <source>
        <dbReference type="Google" id="ProtNLM"/>
    </source>
</evidence>
<dbReference type="PATRIC" id="fig|585524.9.peg.1431"/>
<feature type="region of interest" description="Disordered" evidence="1">
    <location>
        <begin position="23"/>
        <end position="77"/>
    </location>
</feature>
<feature type="compositionally biased region" description="Low complexity" evidence="1">
    <location>
        <begin position="23"/>
        <end position="39"/>
    </location>
</feature>
<dbReference type="OrthoDB" id="2138638at2"/>
<evidence type="ECO:0000256" key="1">
    <source>
        <dbReference type="SAM" id="MobiDB-lite"/>
    </source>
</evidence>
<dbReference type="AlphaFoldDB" id="D4YRI8"/>
<dbReference type="Proteomes" id="UP000004069">
    <property type="component" value="Unassembled WGS sequence"/>
</dbReference>
<dbReference type="eggNOG" id="ENOG5032QT1">
    <property type="taxonomic scope" value="Bacteria"/>
</dbReference>
<protein>
    <recommendedName>
        <fullName evidence="5">Lipoprotein</fullName>
    </recommendedName>
</protein>
<feature type="signal peptide" evidence="2">
    <location>
        <begin position="1"/>
        <end position="20"/>
    </location>
</feature>
<proteinExistence type="predicted"/>
<accession>D4YRI8</accession>
<evidence type="ECO:0000256" key="2">
    <source>
        <dbReference type="SAM" id="SignalP"/>
    </source>
</evidence>
<keyword evidence="4" id="KW-1185">Reference proteome</keyword>
<feature type="compositionally biased region" description="Low complexity" evidence="1">
    <location>
        <begin position="46"/>
        <end position="70"/>
    </location>
</feature>